<comment type="caution">
    <text evidence="3">The sequence shown here is derived from an EMBL/GenBank/DDBJ whole genome shotgun (WGS) entry which is preliminary data.</text>
</comment>
<feature type="region of interest" description="Disordered" evidence="1">
    <location>
        <begin position="244"/>
        <end position="266"/>
    </location>
</feature>
<dbReference type="PANTHER" id="PTHR33121">
    <property type="entry name" value="CYCLIC DI-GMP PHOSPHODIESTERASE PDEF"/>
    <property type="match status" value="1"/>
</dbReference>
<evidence type="ECO:0000259" key="2">
    <source>
        <dbReference type="PROSITE" id="PS50883"/>
    </source>
</evidence>
<gene>
    <name evidence="3" type="ORF">AOE01nite_13620</name>
</gene>
<dbReference type="Proteomes" id="UP000321746">
    <property type="component" value="Unassembled WGS sequence"/>
</dbReference>
<dbReference type="SMART" id="SM00052">
    <property type="entry name" value="EAL"/>
    <property type="match status" value="1"/>
</dbReference>
<evidence type="ECO:0000256" key="1">
    <source>
        <dbReference type="SAM" id="MobiDB-lite"/>
    </source>
</evidence>
<feature type="domain" description="EAL" evidence="2">
    <location>
        <begin position="1"/>
        <end position="260"/>
    </location>
</feature>
<evidence type="ECO:0000313" key="4">
    <source>
        <dbReference type="Proteomes" id="UP000321746"/>
    </source>
</evidence>
<feature type="compositionally biased region" description="Polar residues" evidence="1">
    <location>
        <begin position="252"/>
        <end position="266"/>
    </location>
</feature>
<dbReference type="Gene3D" id="3.20.20.450">
    <property type="entry name" value="EAL domain"/>
    <property type="match status" value="1"/>
</dbReference>
<keyword evidence="4" id="KW-1185">Reference proteome</keyword>
<evidence type="ECO:0000313" key="3">
    <source>
        <dbReference type="EMBL" id="GEN63138.1"/>
    </source>
</evidence>
<accession>A0A511XJN7</accession>
<dbReference type="CDD" id="cd01948">
    <property type="entry name" value="EAL"/>
    <property type="match status" value="1"/>
</dbReference>
<dbReference type="InterPro" id="IPR050706">
    <property type="entry name" value="Cyclic-di-GMP_PDE-like"/>
</dbReference>
<dbReference type="PANTHER" id="PTHR33121:SF19">
    <property type="entry name" value="CYCLIC DI-GMP PHOSPHODIESTERASE PA2567"/>
    <property type="match status" value="1"/>
</dbReference>
<feature type="region of interest" description="Disordered" evidence="1">
    <location>
        <begin position="1"/>
        <end position="29"/>
    </location>
</feature>
<dbReference type="EMBL" id="BJYG01000016">
    <property type="protein sequence ID" value="GEN63138.1"/>
    <property type="molecule type" value="Genomic_DNA"/>
</dbReference>
<dbReference type="PROSITE" id="PS50883">
    <property type="entry name" value="EAL"/>
    <property type="match status" value="1"/>
</dbReference>
<protein>
    <recommendedName>
        <fullName evidence="2">EAL domain-containing protein</fullName>
    </recommendedName>
</protein>
<organism evidence="3 4">
    <name type="scientific">Acetobacter oeni</name>
    <dbReference type="NCBI Taxonomy" id="304077"/>
    <lineage>
        <taxon>Bacteria</taxon>
        <taxon>Pseudomonadati</taxon>
        <taxon>Pseudomonadota</taxon>
        <taxon>Alphaproteobacteria</taxon>
        <taxon>Acetobacterales</taxon>
        <taxon>Acetobacteraceae</taxon>
        <taxon>Acetobacter</taxon>
    </lineage>
</organism>
<dbReference type="GO" id="GO:0071111">
    <property type="term" value="F:cyclic-guanylate-specific phosphodiesterase activity"/>
    <property type="evidence" value="ECO:0007669"/>
    <property type="project" value="InterPro"/>
</dbReference>
<dbReference type="AlphaFoldDB" id="A0A511XJN7"/>
<dbReference type="Pfam" id="PF00563">
    <property type="entry name" value="EAL"/>
    <property type="match status" value="1"/>
</dbReference>
<name>A0A511XJN7_9PROT</name>
<dbReference type="SUPFAM" id="SSF141868">
    <property type="entry name" value="EAL domain-like"/>
    <property type="match status" value="1"/>
</dbReference>
<dbReference type="InterPro" id="IPR035919">
    <property type="entry name" value="EAL_sf"/>
</dbReference>
<sequence length="266" mass="28356">MPVTTAPVSADPPKRRAPRAAPLRTEDRGSAAASLAPRFVLSTLTLAGADFLSEPTMAPGRNIRRRPREPAWAVTLAQGCAVAATLPKHCRLSLPIDYPEAIPDDLILRLTQVLSQTDVSIERLDLEFGESSLAADTNTLCYSLAALRDAGVGLILSGLGTGTTSLTLLRDRVLAGLLTGIKLDRHLLLRDPAHIEAGHVLTRTIVQLGSDFGLVTRAEGIDSQETLAFLREIGCQEGRGSLLGKPQPAPQFISSHFQSGSSRARS</sequence>
<reference evidence="3 4" key="1">
    <citation type="submission" date="2019-07" db="EMBL/GenBank/DDBJ databases">
        <title>Whole genome shotgun sequence of Acetobacter oeni NBRC 105207.</title>
        <authorList>
            <person name="Hosoyama A."/>
            <person name="Uohara A."/>
            <person name="Ohji S."/>
            <person name="Ichikawa N."/>
        </authorList>
    </citation>
    <scope>NUCLEOTIDE SEQUENCE [LARGE SCALE GENOMIC DNA]</scope>
    <source>
        <strain evidence="3 4">NBRC 105207</strain>
    </source>
</reference>
<proteinExistence type="predicted"/>
<dbReference type="InterPro" id="IPR001633">
    <property type="entry name" value="EAL_dom"/>
</dbReference>